<keyword evidence="1" id="KW-0808">Transferase</keyword>
<reference evidence="2" key="1">
    <citation type="journal article" date="2019" name="Int. J. Syst. Evol. Microbiol.">
        <title>The Global Catalogue of Microorganisms (GCM) 10K type strain sequencing project: providing services to taxonomists for standard genome sequencing and annotation.</title>
        <authorList>
            <consortium name="The Broad Institute Genomics Platform"/>
            <consortium name="The Broad Institute Genome Sequencing Center for Infectious Disease"/>
            <person name="Wu L."/>
            <person name="Ma J."/>
        </authorList>
    </citation>
    <scope>NUCLEOTIDE SEQUENCE [LARGE SCALE GENOMIC DNA]</scope>
    <source>
        <strain evidence="2">KCTC 52168</strain>
    </source>
</reference>
<dbReference type="EMBL" id="JBHRTI010000003">
    <property type="protein sequence ID" value="MFC3146849.1"/>
    <property type="molecule type" value="Genomic_DNA"/>
</dbReference>
<dbReference type="InterPro" id="IPR044855">
    <property type="entry name" value="CoA-Trfase_III_dom3_sf"/>
</dbReference>
<comment type="caution">
    <text evidence="1">The sequence shown here is derived from an EMBL/GenBank/DDBJ whole genome shotgun (WGS) entry which is preliminary data.</text>
</comment>
<protein>
    <submittedName>
        <fullName evidence="1">CaiB/BaiF CoA transferase family protein</fullName>
    </submittedName>
</protein>
<dbReference type="InterPro" id="IPR050509">
    <property type="entry name" value="CoA-transferase_III"/>
</dbReference>
<dbReference type="InterPro" id="IPR003673">
    <property type="entry name" value="CoA-Trfase_fam_III"/>
</dbReference>
<evidence type="ECO:0000313" key="2">
    <source>
        <dbReference type="Proteomes" id="UP001595556"/>
    </source>
</evidence>
<dbReference type="InterPro" id="IPR023606">
    <property type="entry name" value="CoA-Trfase_III_dom_1_sf"/>
</dbReference>
<dbReference type="Proteomes" id="UP001595556">
    <property type="component" value="Unassembled WGS sequence"/>
</dbReference>
<proteinExistence type="predicted"/>
<name>A0ABV7GYV4_9BURK</name>
<dbReference type="GO" id="GO:0016740">
    <property type="term" value="F:transferase activity"/>
    <property type="evidence" value="ECO:0007669"/>
    <property type="project" value="UniProtKB-KW"/>
</dbReference>
<accession>A0ABV7GYV4</accession>
<gene>
    <name evidence="1" type="ORF">ACFOEN_04240</name>
</gene>
<sequence length="355" mass="38412">MSTQACLLDGMRVLDLSRLLPGPLATWHLQSAGAHVTKVEAPGEGDYARTIGPARADAPYSSFYELLNQGKSLRVIDLKNHVAQQQLLDEIHQFDILVESFRPGVMHRLELGWESLQRRAPRLVQVSVLGYASDSELSAAAGHDINYLAQSGLLHEYVPAQHTAEDRLPSTARVFLPNLQWADVLGGAMSAAFAAVCGVLHASRTGKGQRIEVAMTDAMRLAAPMATSEALAGAPHAPPGMGLLNGGVPCYDLYACADGNWIALGALEHKFWEAFCTAVGRTDWSDQHWQRGQHAGSADALALRMDVQRLFGSQPRSFWLERLAQTDCCVSAVRTLAEVMAASPLPAAAFKVLHD</sequence>
<dbReference type="Pfam" id="PF02515">
    <property type="entry name" value="CoA_transf_3"/>
    <property type="match status" value="1"/>
</dbReference>
<dbReference type="RefSeq" id="WP_377301385.1">
    <property type="nucleotide sequence ID" value="NZ_CP180191.1"/>
</dbReference>
<dbReference type="SUPFAM" id="SSF89796">
    <property type="entry name" value="CoA-transferase family III (CaiB/BaiF)"/>
    <property type="match status" value="1"/>
</dbReference>
<dbReference type="Gene3D" id="3.40.50.10540">
    <property type="entry name" value="Crotonobetainyl-coa:carnitine coa-transferase, domain 1"/>
    <property type="match status" value="1"/>
</dbReference>
<dbReference type="PANTHER" id="PTHR48228">
    <property type="entry name" value="SUCCINYL-COA--D-CITRAMALATE COA-TRANSFERASE"/>
    <property type="match status" value="1"/>
</dbReference>
<dbReference type="Gene3D" id="3.30.1540.10">
    <property type="entry name" value="formyl-coa transferase, domain 3"/>
    <property type="match status" value="1"/>
</dbReference>
<organism evidence="1 2">
    <name type="scientific">Piscinibacterium candidicorallinum</name>
    <dbReference type="NCBI Taxonomy" id="1793872"/>
    <lineage>
        <taxon>Bacteria</taxon>
        <taxon>Pseudomonadati</taxon>
        <taxon>Pseudomonadota</taxon>
        <taxon>Betaproteobacteria</taxon>
        <taxon>Burkholderiales</taxon>
        <taxon>Piscinibacterium</taxon>
    </lineage>
</organism>
<evidence type="ECO:0000313" key="1">
    <source>
        <dbReference type="EMBL" id="MFC3146849.1"/>
    </source>
</evidence>
<keyword evidence="2" id="KW-1185">Reference proteome</keyword>
<dbReference type="PANTHER" id="PTHR48228:SF5">
    <property type="entry name" value="ALPHA-METHYLACYL-COA RACEMASE"/>
    <property type="match status" value="1"/>
</dbReference>